<evidence type="ECO:0000313" key="2">
    <source>
        <dbReference type="EMBL" id="MCA6069106.1"/>
    </source>
</evidence>
<dbReference type="EMBL" id="JAERSE020000005">
    <property type="protein sequence ID" value="MCA6069106.1"/>
    <property type="molecule type" value="Genomic_DNA"/>
</dbReference>
<gene>
    <name evidence="2" type="ORF">JI747_018220</name>
</gene>
<protein>
    <submittedName>
        <fullName evidence="2">Glycosyltransferase family 2 protein</fullName>
    </submittedName>
</protein>
<dbReference type="Gene3D" id="3.90.550.10">
    <property type="entry name" value="Spore Coat Polysaccharide Biosynthesis Protein SpsA, Chain A"/>
    <property type="match status" value="1"/>
</dbReference>
<dbReference type="SUPFAM" id="SSF53448">
    <property type="entry name" value="Nucleotide-diphospho-sugar transferases"/>
    <property type="match status" value="1"/>
</dbReference>
<dbReference type="Pfam" id="PF00535">
    <property type="entry name" value="Glycos_transf_2"/>
    <property type="match status" value="1"/>
</dbReference>
<dbReference type="PANTHER" id="PTHR22916:SF3">
    <property type="entry name" value="UDP-GLCNAC:BETAGAL BETA-1,3-N-ACETYLGLUCOSAMINYLTRANSFERASE-LIKE PROTEIN 1"/>
    <property type="match status" value="1"/>
</dbReference>
<accession>A0ABS8A8L5</accession>
<reference evidence="2 3" key="1">
    <citation type="submission" date="2021-09" db="EMBL/GenBank/DDBJ databases">
        <title>Genome sequencing and assembly of Chryseobacterium sp. RG1.</title>
        <authorList>
            <person name="Chhetri G."/>
        </authorList>
    </citation>
    <scope>NUCLEOTIDE SEQUENCE [LARGE SCALE GENOMIC DNA]</scope>
    <source>
        <strain evidence="2 3">RG1</strain>
    </source>
</reference>
<dbReference type="InterPro" id="IPR001173">
    <property type="entry name" value="Glyco_trans_2-like"/>
</dbReference>
<evidence type="ECO:0000259" key="1">
    <source>
        <dbReference type="Pfam" id="PF00535"/>
    </source>
</evidence>
<organism evidence="2 3">
    <name type="scientific">Chryseobacterium tagetis</name>
    <dbReference type="NCBI Taxonomy" id="2801334"/>
    <lineage>
        <taxon>Bacteria</taxon>
        <taxon>Pseudomonadati</taxon>
        <taxon>Bacteroidota</taxon>
        <taxon>Flavobacteriia</taxon>
        <taxon>Flavobacteriales</taxon>
        <taxon>Weeksellaceae</taxon>
        <taxon>Chryseobacterium group</taxon>
        <taxon>Chryseobacterium</taxon>
    </lineage>
</organism>
<dbReference type="Proteomes" id="UP000618240">
    <property type="component" value="Unassembled WGS sequence"/>
</dbReference>
<dbReference type="RefSeq" id="WP_225690295.1">
    <property type="nucleotide sequence ID" value="NZ_JAERSE020000005.1"/>
</dbReference>
<proteinExistence type="predicted"/>
<evidence type="ECO:0000313" key="3">
    <source>
        <dbReference type="Proteomes" id="UP000618240"/>
    </source>
</evidence>
<feature type="domain" description="Glycosyltransferase 2-like" evidence="1">
    <location>
        <begin position="13"/>
        <end position="120"/>
    </location>
</feature>
<dbReference type="InterPro" id="IPR029044">
    <property type="entry name" value="Nucleotide-diphossugar_trans"/>
</dbReference>
<keyword evidence="3" id="KW-1185">Reference proteome</keyword>
<sequence length="322" mass="38298">MTTRLNQEIKLAIIIPAYKSTYLAETLQSLANQTNQNFRVYIGDDCSPYYLEDIVINFYDKLNIIYHKFENNLGAESLVKQWERCIDLCNEEYIWLFSDDDIASSQCVEAFYEKINNDNLKLMRFYTKIIDESGKIIPLYFDKTNIYKNISAEKFISLRLSQDRFRSYVVEYIFHRSIYQEVKFQNFQLAWFSDDAFWLEVSIFSKGISIIPQFVFWRFSGQNISSISNNSKVADDKILATKQYLKHLLKLLKKYPLNLKHKDLLTTLMLQYKNLYKNINISHIENICDEVGLNITTRDIIEVERKLNERKIFKILRSLFKI</sequence>
<comment type="caution">
    <text evidence="2">The sequence shown here is derived from an EMBL/GenBank/DDBJ whole genome shotgun (WGS) entry which is preliminary data.</text>
</comment>
<name>A0ABS8A8L5_9FLAO</name>
<dbReference type="PANTHER" id="PTHR22916">
    <property type="entry name" value="GLYCOSYLTRANSFERASE"/>
    <property type="match status" value="1"/>
</dbReference>